<dbReference type="GO" id="GO:0006508">
    <property type="term" value="P:proteolysis"/>
    <property type="evidence" value="ECO:0007669"/>
    <property type="project" value="UniProtKB-KW"/>
</dbReference>
<dbReference type="GO" id="GO:0046872">
    <property type="term" value="F:metal ion binding"/>
    <property type="evidence" value="ECO:0007669"/>
    <property type="project" value="UniProtKB-KW"/>
</dbReference>
<dbReference type="InterPro" id="IPR001431">
    <property type="entry name" value="Pept_M16_Zn_BS"/>
</dbReference>
<keyword evidence="5" id="KW-0378">Hydrolase</keyword>
<feature type="domain" description="Peptidase M16 C-terminal" evidence="10">
    <location>
        <begin position="706"/>
        <end position="885"/>
    </location>
</feature>
<protein>
    <recommendedName>
        <fullName evidence="13">Peptidase M16</fullName>
    </recommendedName>
</protein>
<comment type="similarity">
    <text evidence="2 8">Belongs to the peptidase M16 family.</text>
</comment>
<comment type="cofactor">
    <cofactor evidence="1">
        <name>Zn(2+)</name>
        <dbReference type="ChEBI" id="CHEBI:29105"/>
    </cofactor>
</comment>
<evidence type="ECO:0000256" key="1">
    <source>
        <dbReference type="ARBA" id="ARBA00001947"/>
    </source>
</evidence>
<dbReference type="SUPFAM" id="SSF63411">
    <property type="entry name" value="LuxS/MPP-like metallohydrolase"/>
    <property type="match status" value="4"/>
</dbReference>
<gene>
    <name evidence="11" type="ORF">A3860_05240</name>
</gene>
<dbReference type="Gene3D" id="3.30.830.10">
    <property type="entry name" value="Metalloenzyme, LuxS/M16 peptidase-like"/>
    <property type="match status" value="4"/>
</dbReference>
<dbReference type="EMBL" id="LVYD01000058">
    <property type="protein sequence ID" value="OQP61124.1"/>
    <property type="molecule type" value="Genomic_DNA"/>
</dbReference>
<dbReference type="InterPro" id="IPR011765">
    <property type="entry name" value="Pept_M16_N"/>
</dbReference>
<dbReference type="InterPro" id="IPR011249">
    <property type="entry name" value="Metalloenz_LuxS/M16"/>
</dbReference>
<dbReference type="AlphaFoldDB" id="A0A1V9FRY8"/>
<feature type="domain" description="Peptidase M16 N-terminal" evidence="9">
    <location>
        <begin position="72"/>
        <end position="189"/>
    </location>
</feature>
<dbReference type="PROSITE" id="PS00143">
    <property type="entry name" value="INSULINASE"/>
    <property type="match status" value="1"/>
</dbReference>
<keyword evidence="4" id="KW-0479">Metal-binding</keyword>
<dbReference type="STRING" id="1703345.A3860_05240"/>
<evidence type="ECO:0000256" key="2">
    <source>
        <dbReference type="ARBA" id="ARBA00007261"/>
    </source>
</evidence>
<keyword evidence="7" id="KW-0482">Metalloprotease</keyword>
<comment type="caution">
    <text evidence="11">The sequence shown here is derived from an EMBL/GenBank/DDBJ whole genome shotgun (WGS) entry which is preliminary data.</text>
</comment>
<dbReference type="PANTHER" id="PTHR43690">
    <property type="entry name" value="NARDILYSIN"/>
    <property type="match status" value="1"/>
</dbReference>
<keyword evidence="12" id="KW-1185">Reference proteome</keyword>
<evidence type="ECO:0000256" key="3">
    <source>
        <dbReference type="ARBA" id="ARBA00022670"/>
    </source>
</evidence>
<evidence type="ECO:0000259" key="10">
    <source>
        <dbReference type="Pfam" id="PF05193"/>
    </source>
</evidence>
<keyword evidence="6" id="KW-0862">Zinc</keyword>
<feature type="domain" description="Peptidase M16 C-terminal" evidence="10">
    <location>
        <begin position="227"/>
        <end position="407"/>
    </location>
</feature>
<dbReference type="Pfam" id="PF00675">
    <property type="entry name" value="Peptidase_M16"/>
    <property type="match status" value="1"/>
</dbReference>
<evidence type="ECO:0000313" key="12">
    <source>
        <dbReference type="Proteomes" id="UP000192796"/>
    </source>
</evidence>
<proteinExistence type="inferred from homology"/>
<dbReference type="PANTHER" id="PTHR43690:SF34">
    <property type="entry name" value="ZINC PROTEASE PQQL-LIKE"/>
    <property type="match status" value="1"/>
</dbReference>
<organism evidence="11 12">
    <name type="scientific">Niastella vici</name>
    <dbReference type="NCBI Taxonomy" id="1703345"/>
    <lineage>
        <taxon>Bacteria</taxon>
        <taxon>Pseudomonadati</taxon>
        <taxon>Bacteroidota</taxon>
        <taxon>Chitinophagia</taxon>
        <taxon>Chitinophagales</taxon>
        <taxon>Chitinophagaceae</taxon>
        <taxon>Niastella</taxon>
    </lineage>
</organism>
<evidence type="ECO:0008006" key="13">
    <source>
        <dbReference type="Google" id="ProtNLM"/>
    </source>
</evidence>
<keyword evidence="3" id="KW-0645">Protease</keyword>
<reference evidence="11 12" key="1">
    <citation type="submission" date="2016-03" db="EMBL/GenBank/DDBJ databases">
        <title>Niastella vici sp. nov., isolated from farmland soil.</title>
        <authorList>
            <person name="Chen L."/>
            <person name="Wang D."/>
            <person name="Yang S."/>
            <person name="Wang G."/>
        </authorList>
    </citation>
    <scope>NUCLEOTIDE SEQUENCE [LARGE SCALE GENOMIC DNA]</scope>
    <source>
        <strain evidence="11 12">DJ57</strain>
    </source>
</reference>
<dbReference type="RefSeq" id="WP_081151437.1">
    <property type="nucleotide sequence ID" value="NZ_LVYD01000058.1"/>
</dbReference>
<dbReference type="InterPro" id="IPR050626">
    <property type="entry name" value="Peptidase_M16"/>
</dbReference>
<evidence type="ECO:0000259" key="9">
    <source>
        <dbReference type="Pfam" id="PF00675"/>
    </source>
</evidence>
<evidence type="ECO:0000256" key="5">
    <source>
        <dbReference type="ARBA" id="ARBA00022801"/>
    </source>
</evidence>
<dbReference type="Proteomes" id="UP000192796">
    <property type="component" value="Unassembled WGS sequence"/>
</dbReference>
<dbReference type="Pfam" id="PF05193">
    <property type="entry name" value="Peptidase_M16_C"/>
    <property type="match status" value="2"/>
</dbReference>
<evidence type="ECO:0000256" key="7">
    <source>
        <dbReference type="ARBA" id="ARBA00023049"/>
    </source>
</evidence>
<evidence type="ECO:0000256" key="4">
    <source>
        <dbReference type="ARBA" id="ARBA00022723"/>
    </source>
</evidence>
<evidence type="ECO:0000313" key="11">
    <source>
        <dbReference type="EMBL" id="OQP61124.1"/>
    </source>
</evidence>
<dbReference type="GO" id="GO:0004222">
    <property type="term" value="F:metalloendopeptidase activity"/>
    <property type="evidence" value="ECO:0007669"/>
    <property type="project" value="InterPro"/>
</dbReference>
<evidence type="ECO:0000256" key="6">
    <source>
        <dbReference type="ARBA" id="ARBA00022833"/>
    </source>
</evidence>
<name>A0A1V9FRY8_9BACT</name>
<dbReference type="OrthoDB" id="9811314at2"/>
<accession>A0A1V9FRY8</accession>
<evidence type="ECO:0000256" key="8">
    <source>
        <dbReference type="RuleBase" id="RU004447"/>
    </source>
</evidence>
<dbReference type="InterPro" id="IPR007863">
    <property type="entry name" value="Peptidase_M16_C"/>
</dbReference>
<sequence>MFKNSLLITVRKIAVIFIVELITPCLFAQPGSGKIELTGGKGQVNSGTLIPPDPNVKIGRLPNGFTYYIRKNIQPANRAVFYLVNKVGSVLETDDQRGLAHFLEHMAFNGTKHFPQNELINYLEKSGVRFGADINASTGFDETIYKLPVPVENKEVLRNTIQILRDWAQDVTLDDKEIDKERGVVLEEKRQRLGASQRIQEKTFPVIGNDSRYVNRLPIGTEDVLKNFNHELLRKFYISWYRPNLQALIVTGDIDVKEIEKMIVAKFSDLKNPSSAPERTEYTVPLLNKNQFLSVTDAETPATSINISIKHQAAEMKTEADLRESMLRFLFNGILNARFTELARLENAPFQTINCNLSGLIGNLEALNFSVQPKPGEMEKAFKALWIEAERIKRFGFLPSELEIAKINFLSRYESLYKERDKLTSEQYVNQYVQHFLKGTAIPTIEYMYDFYKKNIGAITVNDLSNLFIRCFKDTNRDILITANDKDKASIPAEDLLLQWMREVEKDTMTAYVDKPVGNTLMITQPVPGKITSEKKAYGKTGITEILLSNGIRVLLKPTDFRNDEILWIGTSPGGSSLVSDSDFHAISLASSVIAGSGVGSFNTLALQRMLAGKKMNVTPGIGPYTEGVNGSASPKDLETALQLQYLYFTNPGRDPVSFNLLKEQLKAGYENSRNLPDNVFSDTITSVSSGYHFRSQRVTPAEIDNIQLDKVMALYKDRFGDAGDFTFVFVGNFKVEEIKPLLEKYLGSLPSRGRIEKAKDIKQDIPQGTQSRKVFKGKEPQAKVVLMLSGKYTPDAVTNFKLNVLTNILRLRLIQRLREDIGGIYSVNINASLRSVPTGEYAFDISFICDPKNVELLILTTFSEINKIKLEGPLQDDIDKIKAQAKVVRPRSLRTNEYWLSVINGAVQHGTEELLEDIFSDKQWKEITTESLKDAAMKYLRGENYMRFVLLPEQ</sequence>